<dbReference type="Proteomes" id="UP001055286">
    <property type="component" value="Unassembled WGS sequence"/>
</dbReference>
<evidence type="ECO:0000313" key="3">
    <source>
        <dbReference type="Proteomes" id="UP001055286"/>
    </source>
</evidence>
<reference evidence="2" key="1">
    <citation type="journal article" date="2016" name="Front. Microbiol.">
        <title>Genome Sequence of the Piezophilic, Mesophilic Sulfate-Reducing Bacterium Desulfovibrio indicus J2T.</title>
        <authorList>
            <person name="Cao J."/>
            <person name="Maignien L."/>
            <person name="Shao Z."/>
            <person name="Alain K."/>
            <person name="Jebbar M."/>
        </authorList>
    </citation>
    <scope>NUCLEOTIDE SEQUENCE</scope>
    <source>
        <strain evidence="2">JCM 32048</strain>
    </source>
</reference>
<reference evidence="2" key="2">
    <citation type="submission" date="2021-08" db="EMBL/GenBank/DDBJ databases">
        <authorList>
            <person name="Tani A."/>
            <person name="Ola A."/>
            <person name="Ogura Y."/>
            <person name="Katsura K."/>
            <person name="Hayashi T."/>
        </authorList>
    </citation>
    <scope>NUCLEOTIDE SEQUENCE</scope>
    <source>
        <strain evidence="2">JCM 32048</strain>
    </source>
</reference>
<gene>
    <name evidence="2" type="ORF">MPEAHAMD_5327</name>
</gene>
<sequence>MKRRHAPDARAIRAHSTRRQAQRMAEARARIEAHRALVAARTEDVLDWIYLGAGIVIAAVCLAIAVLVELSR</sequence>
<dbReference type="EMBL" id="BPQJ01000035">
    <property type="protein sequence ID" value="GJD65140.1"/>
    <property type="molecule type" value="Genomic_DNA"/>
</dbReference>
<keyword evidence="1" id="KW-0472">Membrane</keyword>
<organism evidence="2 3">
    <name type="scientific">Methylobacterium frigidaeris</name>
    <dbReference type="NCBI Taxonomy" id="2038277"/>
    <lineage>
        <taxon>Bacteria</taxon>
        <taxon>Pseudomonadati</taxon>
        <taxon>Pseudomonadota</taxon>
        <taxon>Alphaproteobacteria</taxon>
        <taxon>Hyphomicrobiales</taxon>
        <taxon>Methylobacteriaceae</taxon>
        <taxon>Methylobacterium</taxon>
    </lineage>
</organism>
<feature type="transmembrane region" description="Helical" evidence="1">
    <location>
        <begin position="48"/>
        <end position="68"/>
    </location>
</feature>
<dbReference type="RefSeq" id="WP_099905138.1">
    <property type="nucleotide sequence ID" value="NZ_BPQJ01000035.1"/>
</dbReference>
<dbReference type="AlphaFoldDB" id="A0AA37M6Z7"/>
<keyword evidence="3" id="KW-1185">Reference proteome</keyword>
<evidence type="ECO:0000256" key="1">
    <source>
        <dbReference type="SAM" id="Phobius"/>
    </source>
</evidence>
<name>A0AA37M6Z7_9HYPH</name>
<comment type="caution">
    <text evidence="2">The sequence shown here is derived from an EMBL/GenBank/DDBJ whole genome shotgun (WGS) entry which is preliminary data.</text>
</comment>
<protein>
    <submittedName>
        <fullName evidence="2">Uncharacterized protein</fullName>
    </submittedName>
</protein>
<evidence type="ECO:0000313" key="2">
    <source>
        <dbReference type="EMBL" id="GJD65140.1"/>
    </source>
</evidence>
<accession>A0AA37M6Z7</accession>
<keyword evidence="1" id="KW-0812">Transmembrane</keyword>
<proteinExistence type="predicted"/>
<keyword evidence="1" id="KW-1133">Transmembrane helix</keyword>